<evidence type="ECO:0000313" key="3">
    <source>
        <dbReference type="Proteomes" id="UP000030746"/>
    </source>
</evidence>
<feature type="compositionally biased region" description="Basic and acidic residues" evidence="1">
    <location>
        <begin position="7"/>
        <end position="22"/>
    </location>
</feature>
<evidence type="ECO:0000256" key="1">
    <source>
        <dbReference type="SAM" id="MobiDB-lite"/>
    </source>
</evidence>
<dbReference type="AlphaFoldDB" id="V4AW33"/>
<name>V4AW33_LOTGI</name>
<feature type="compositionally biased region" description="Basic and acidic residues" evidence="1">
    <location>
        <begin position="529"/>
        <end position="538"/>
    </location>
</feature>
<feature type="region of interest" description="Disordered" evidence="1">
    <location>
        <begin position="1"/>
        <end position="41"/>
    </location>
</feature>
<feature type="compositionally biased region" description="Polar residues" evidence="1">
    <location>
        <begin position="23"/>
        <end position="36"/>
    </location>
</feature>
<feature type="region of interest" description="Disordered" evidence="1">
    <location>
        <begin position="482"/>
        <end position="774"/>
    </location>
</feature>
<accession>V4AW33</accession>
<feature type="region of interest" description="Disordered" evidence="1">
    <location>
        <begin position="794"/>
        <end position="831"/>
    </location>
</feature>
<feature type="compositionally biased region" description="Polar residues" evidence="1">
    <location>
        <begin position="659"/>
        <end position="671"/>
    </location>
</feature>
<proteinExistence type="predicted"/>
<dbReference type="Proteomes" id="UP000030746">
    <property type="component" value="Unassembled WGS sequence"/>
</dbReference>
<feature type="compositionally biased region" description="Polar residues" evidence="1">
    <location>
        <begin position="573"/>
        <end position="586"/>
    </location>
</feature>
<dbReference type="HOGENOM" id="CLU_341494_0_0_1"/>
<feature type="compositionally biased region" description="Polar residues" evidence="1">
    <location>
        <begin position="593"/>
        <end position="605"/>
    </location>
</feature>
<feature type="compositionally biased region" description="Basic and acidic residues" evidence="1">
    <location>
        <begin position="606"/>
        <end position="618"/>
    </location>
</feature>
<feature type="compositionally biased region" description="Basic residues" evidence="1">
    <location>
        <begin position="754"/>
        <end position="767"/>
    </location>
</feature>
<evidence type="ECO:0000313" key="2">
    <source>
        <dbReference type="EMBL" id="ESP01638.1"/>
    </source>
</evidence>
<feature type="compositionally biased region" description="Polar residues" evidence="1">
    <location>
        <begin position="721"/>
        <end position="732"/>
    </location>
</feature>
<keyword evidence="3" id="KW-1185">Reference proteome</keyword>
<dbReference type="EMBL" id="KB200454">
    <property type="protein sequence ID" value="ESP01638.1"/>
    <property type="molecule type" value="Genomic_DNA"/>
</dbReference>
<dbReference type="KEGG" id="lgi:LOTGIDRAFT_172586"/>
<protein>
    <submittedName>
        <fullName evidence="2">Uncharacterized protein</fullName>
    </submittedName>
</protein>
<feature type="compositionally biased region" description="Polar residues" evidence="1">
    <location>
        <begin position="628"/>
        <end position="651"/>
    </location>
</feature>
<dbReference type="CTD" id="20242136"/>
<feature type="non-terminal residue" evidence="2">
    <location>
        <position position="831"/>
    </location>
</feature>
<feature type="region of interest" description="Disordered" evidence="1">
    <location>
        <begin position="89"/>
        <end position="112"/>
    </location>
</feature>
<organism evidence="2 3">
    <name type="scientific">Lottia gigantea</name>
    <name type="common">Giant owl limpet</name>
    <dbReference type="NCBI Taxonomy" id="225164"/>
    <lineage>
        <taxon>Eukaryota</taxon>
        <taxon>Metazoa</taxon>
        <taxon>Spiralia</taxon>
        <taxon>Lophotrochozoa</taxon>
        <taxon>Mollusca</taxon>
        <taxon>Gastropoda</taxon>
        <taxon>Patellogastropoda</taxon>
        <taxon>Lottioidea</taxon>
        <taxon>Lottiidae</taxon>
        <taxon>Lottia</taxon>
    </lineage>
</organism>
<reference evidence="2 3" key="1">
    <citation type="journal article" date="2013" name="Nature">
        <title>Insights into bilaterian evolution from three spiralian genomes.</title>
        <authorList>
            <person name="Simakov O."/>
            <person name="Marletaz F."/>
            <person name="Cho S.J."/>
            <person name="Edsinger-Gonzales E."/>
            <person name="Havlak P."/>
            <person name="Hellsten U."/>
            <person name="Kuo D.H."/>
            <person name="Larsson T."/>
            <person name="Lv J."/>
            <person name="Arendt D."/>
            <person name="Savage R."/>
            <person name="Osoegawa K."/>
            <person name="de Jong P."/>
            <person name="Grimwood J."/>
            <person name="Chapman J.A."/>
            <person name="Shapiro H."/>
            <person name="Aerts A."/>
            <person name="Otillar R.P."/>
            <person name="Terry A.Y."/>
            <person name="Boore J.L."/>
            <person name="Grigoriev I.V."/>
            <person name="Lindberg D.R."/>
            <person name="Seaver E.C."/>
            <person name="Weisblat D.A."/>
            <person name="Putnam N.H."/>
            <person name="Rokhsar D.S."/>
        </authorList>
    </citation>
    <scope>NUCLEOTIDE SEQUENCE [LARGE SCALE GENOMIC DNA]</scope>
</reference>
<feature type="compositionally biased region" description="Acidic residues" evidence="1">
    <location>
        <begin position="492"/>
        <end position="527"/>
    </location>
</feature>
<feature type="compositionally biased region" description="Basic and acidic residues" evidence="1">
    <location>
        <begin position="689"/>
        <end position="712"/>
    </location>
</feature>
<gene>
    <name evidence="2" type="ORF">LOTGIDRAFT_172586</name>
</gene>
<dbReference type="RefSeq" id="XP_009047722.1">
    <property type="nucleotide sequence ID" value="XM_009049474.1"/>
</dbReference>
<dbReference type="GeneID" id="20242136"/>
<feature type="compositionally biased region" description="Basic residues" evidence="1">
    <location>
        <begin position="97"/>
        <end position="107"/>
    </location>
</feature>
<sequence length="831" mass="93779">MDTSESDENKHFQSLDIPKESDNIQSNSPANSTKNECSPAHAESTIPFVYSNQPLTIDQHYQGESISRNLSIPVARLTNAFQRRLLKHGQQQPITKKLNKCSHKKKPHESFSERLFQSAKSSLPTLNSLDYNRTSKKTRLEPKQFSDTSKSPLILSYGSSIYVAKYSSIQEALQAVTKRHTGKRTKHCGNKKNRGPLKMYDLTVVEKNPVNSVAESESRVMSSLNGLDMERKCCPDNDQVKWKSEAKGTSSSLLHEMKTSEQLGQRIKNSRIQSKNPVYQMIDESREISSSVVQKTVEPQSNISSSSPYSLKLVISTRRQIDTRQINKGFGQEKQTDQMVKTKPQEIRASFPLPYSRECTNSPGQLDRRPRTRRIHVKKSIDQITDGLEESDILSPLSHSPKTTINSPLLVYRGLNIKDKKPTGQSANISGETDVPLLFPYSLKSGMKSFHQLDGRQKRRKIKQGKSFDKIRDEFEEIDETQSAYLYPYSPSEDESMDDFDDEESSSQEDEDQCEESSSQDDEDQSEESSSHGDKVQSEESSSQEVSSSQEDEDQSESGVLKAVSLAEKESDSSYNFPILLSQSATPIEKKSTTYIESSQSTQISRRTDNKSPKESIQHHQNLYPRSHSMTSNPLPFLPHSTSSPSLQEEAQPQGLVSHPNQHTYTSQPNLSGHLRSQGEISHQRLKISKLEKRSTSRDNHHSYASSTEKKSPLSAKISPKESSNNEQNVTEDYNLPNPPSPPSLIEENGCPSLKRRQEKGRPKRRASPQSLPEYLSLLTSRRLQKEEQIKSISLLPENLCPPRYPQKEENHTSLPIPPEDYNSKSLPSPP</sequence>
<feature type="compositionally biased region" description="Low complexity" evidence="1">
    <location>
        <begin position="539"/>
        <end position="549"/>
    </location>
</feature>